<organism evidence="3 4">
    <name type="scientific">Paenibacillus xylanivorans</name>
    <dbReference type="NCBI Taxonomy" id="1705561"/>
    <lineage>
        <taxon>Bacteria</taxon>
        <taxon>Bacillati</taxon>
        <taxon>Bacillota</taxon>
        <taxon>Bacilli</taxon>
        <taxon>Bacillales</taxon>
        <taxon>Paenibacillaceae</taxon>
        <taxon>Paenibacillus</taxon>
    </lineage>
</organism>
<dbReference type="Pfam" id="PF00395">
    <property type="entry name" value="SLH"/>
    <property type="match status" value="1"/>
</dbReference>
<accession>A0A0M9BKE4</accession>
<keyword evidence="4" id="KW-1185">Reference proteome</keyword>
<dbReference type="InterPro" id="IPR001119">
    <property type="entry name" value="SLH_dom"/>
</dbReference>
<evidence type="ECO:0000313" key="4">
    <source>
        <dbReference type="Proteomes" id="UP000037688"/>
    </source>
</evidence>
<keyword evidence="1" id="KW-0732">Signal</keyword>
<comment type="caution">
    <text evidence="3">The sequence shown here is derived from an EMBL/GenBank/DDBJ whole genome shotgun (WGS) entry which is preliminary data.</text>
</comment>
<dbReference type="RefSeq" id="WP_053783042.1">
    <property type="nucleotide sequence ID" value="NZ_LITU01000074.1"/>
</dbReference>
<feature type="signal peptide" evidence="1">
    <location>
        <begin position="1"/>
        <end position="31"/>
    </location>
</feature>
<evidence type="ECO:0000259" key="2">
    <source>
        <dbReference type="Pfam" id="PF00395"/>
    </source>
</evidence>
<dbReference type="OrthoDB" id="9816557at2"/>
<dbReference type="PATRIC" id="fig|1705561.3.peg.4832"/>
<reference evidence="3 4" key="1">
    <citation type="submission" date="2015-08" db="EMBL/GenBank/DDBJ databases">
        <title>Draft genome sequence of cellulolytic and xylanolytic Paenibacillus sp. A59, isolated from a decaying forest soil from Patagonia, Argentina.</title>
        <authorList>
            <person name="Ghio S."/>
            <person name="Caceres A.M."/>
            <person name="Talia P."/>
            <person name="Grasso D."/>
            <person name="Campos E."/>
        </authorList>
    </citation>
    <scope>NUCLEOTIDE SEQUENCE [LARGE SCALE GENOMIC DNA]</scope>
    <source>
        <strain evidence="3 4">A59</strain>
    </source>
</reference>
<dbReference type="EMBL" id="LITU01000074">
    <property type="protein sequence ID" value="KOY14120.1"/>
    <property type="molecule type" value="Genomic_DNA"/>
</dbReference>
<dbReference type="AlphaFoldDB" id="A0A0M9BKE4"/>
<evidence type="ECO:0000313" key="3">
    <source>
        <dbReference type="EMBL" id="KOY14120.1"/>
    </source>
</evidence>
<proteinExistence type="predicted"/>
<sequence length="101" mass="11027">MKKQFTKIAGVALEAALMVGTLGITTPNAQAATTQFSDVKSTHWGSSAITKIVSKGYVDGYTNGKWYTEYVDAASKAGRIKFLSFIRTKVEGRESSNWRIS</sequence>
<protein>
    <recommendedName>
        <fullName evidence="2">SLH domain-containing protein</fullName>
    </recommendedName>
</protein>
<name>A0A0M9BKE4_9BACL</name>
<dbReference type="Proteomes" id="UP000037688">
    <property type="component" value="Unassembled WGS sequence"/>
</dbReference>
<feature type="chain" id="PRO_5005832158" description="SLH domain-containing protein" evidence="1">
    <location>
        <begin position="32"/>
        <end position="101"/>
    </location>
</feature>
<feature type="domain" description="SLH" evidence="2">
    <location>
        <begin position="36"/>
        <end position="64"/>
    </location>
</feature>
<gene>
    <name evidence="3" type="ORF">AMS66_23120</name>
</gene>
<evidence type="ECO:0000256" key="1">
    <source>
        <dbReference type="SAM" id="SignalP"/>
    </source>
</evidence>